<comment type="caution">
    <text evidence="1">The sequence shown here is derived from an EMBL/GenBank/DDBJ whole genome shotgun (WGS) entry which is preliminary data.</text>
</comment>
<keyword evidence="2" id="KW-1185">Reference proteome</keyword>
<protein>
    <submittedName>
        <fullName evidence="1">Uncharacterized protein</fullName>
    </submittedName>
</protein>
<dbReference type="OrthoDB" id="7026141at2"/>
<proteinExistence type="predicted"/>
<dbReference type="EMBL" id="LLZS01000007">
    <property type="protein sequence ID" value="KUR71169.1"/>
    <property type="molecule type" value="Genomic_DNA"/>
</dbReference>
<dbReference type="Proteomes" id="UP000058012">
    <property type="component" value="Unassembled WGS sequence"/>
</dbReference>
<accession>A0A117UUN0</accession>
<reference evidence="1 2" key="1">
    <citation type="submission" date="2015-10" db="EMBL/GenBank/DDBJ databases">
        <title>Draft genome sequence of Novosphingobium fuchskuhlense DSM 25065 isolated from a surface water sample of the southwest basin of Lake Grosse Fuchskuhle.</title>
        <authorList>
            <person name="Ruckert C."/>
            <person name="Winkler A."/>
            <person name="Glaeser J."/>
            <person name="Grossart H.-P."/>
            <person name="Kalinowski J."/>
            <person name="Glaeser S."/>
        </authorList>
    </citation>
    <scope>NUCLEOTIDE SEQUENCE [LARGE SCALE GENOMIC DNA]</scope>
    <source>
        <strain evidence="1 2">FNE08-7</strain>
    </source>
</reference>
<gene>
    <name evidence="1" type="ORF">AQZ52_10890</name>
</gene>
<sequence>MAATLLLDRTQWDLCLTSTGDIAVAVEPYAQEQDVASECRLILGEAWYDTTIGIPYITDILGRAVPVQLIKEYLVAAAKRVPGVANVTVYLSSITARGLSGQVQFNGGATTL</sequence>
<dbReference type="AlphaFoldDB" id="A0A117UUN0"/>
<organism evidence="1 2">
    <name type="scientific">Novosphingobium fuchskuhlense</name>
    <dbReference type="NCBI Taxonomy" id="1117702"/>
    <lineage>
        <taxon>Bacteria</taxon>
        <taxon>Pseudomonadati</taxon>
        <taxon>Pseudomonadota</taxon>
        <taxon>Alphaproteobacteria</taxon>
        <taxon>Sphingomonadales</taxon>
        <taxon>Sphingomonadaceae</taxon>
        <taxon>Novosphingobium</taxon>
    </lineage>
</organism>
<dbReference type="STRING" id="1117702.AQZ52_10890"/>
<evidence type="ECO:0000313" key="1">
    <source>
        <dbReference type="EMBL" id="KUR71169.1"/>
    </source>
</evidence>
<name>A0A117UUN0_9SPHN</name>
<evidence type="ECO:0000313" key="2">
    <source>
        <dbReference type="Proteomes" id="UP000058012"/>
    </source>
</evidence>